<sequence length="227" mass="25633">MSLLYVHNLTKAGAKALAVGSSTRKPGTESSTPRRSLTAIAKLEHARRRLMSSFVRGEIVGDYSLLDSKEEKGPSEEAVKFQRAKTAKNDVHCMDIKSQAKESVVEGGIKSDVAASFEEEEIRKRKKEKNKVKAGDKKAKEAKDKKHSDRSRKQKSHNADPDAAKSDVYQDERTESATRKRKRKGDKHTEVEHDRPSKVKTKQGDVVDAKLEKKLRKERKRAKREAR</sequence>
<evidence type="ECO:0000256" key="1">
    <source>
        <dbReference type="SAM" id="MobiDB-lite"/>
    </source>
</evidence>
<dbReference type="EMBL" id="CP118375">
    <property type="protein sequence ID" value="WFD42611.1"/>
    <property type="molecule type" value="Genomic_DNA"/>
</dbReference>
<feature type="compositionally biased region" description="Basic and acidic residues" evidence="1">
    <location>
        <begin position="87"/>
        <end position="104"/>
    </location>
</feature>
<feature type="compositionally biased region" description="Basic residues" evidence="1">
    <location>
        <begin position="213"/>
        <end position="227"/>
    </location>
</feature>
<organism evidence="2 3">
    <name type="scientific">Malassezia psittaci</name>
    <dbReference type="NCBI Taxonomy" id="1821823"/>
    <lineage>
        <taxon>Eukaryota</taxon>
        <taxon>Fungi</taxon>
        <taxon>Dikarya</taxon>
        <taxon>Basidiomycota</taxon>
        <taxon>Ustilaginomycotina</taxon>
        <taxon>Malasseziomycetes</taxon>
        <taxon>Malasseziales</taxon>
        <taxon>Malasseziaceae</taxon>
        <taxon>Malassezia</taxon>
    </lineage>
</organism>
<feature type="compositionally biased region" description="Basic and acidic residues" evidence="1">
    <location>
        <begin position="157"/>
        <end position="178"/>
    </location>
</feature>
<feature type="compositionally biased region" description="Basic and acidic residues" evidence="1">
    <location>
        <begin position="131"/>
        <end position="147"/>
    </location>
</feature>
<accession>A0AAF0FAA5</accession>
<evidence type="ECO:0000313" key="3">
    <source>
        <dbReference type="Proteomes" id="UP001214628"/>
    </source>
</evidence>
<keyword evidence="3" id="KW-1185">Reference proteome</keyword>
<feature type="compositionally biased region" description="Basic and acidic residues" evidence="1">
    <location>
        <begin position="187"/>
        <end position="212"/>
    </location>
</feature>
<dbReference type="AlphaFoldDB" id="A0AAF0FAA5"/>
<feature type="region of interest" description="Disordered" evidence="1">
    <location>
        <begin position="67"/>
        <end position="227"/>
    </location>
</feature>
<dbReference type="Proteomes" id="UP001214628">
    <property type="component" value="Chromosome 1"/>
</dbReference>
<reference evidence="2" key="1">
    <citation type="submission" date="2023-02" db="EMBL/GenBank/DDBJ databases">
        <title>Mating type loci evolution in Malassezia.</title>
        <authorList>
            <person name="Coelho M.A."/>
        </authorList>
    </citation>
    <scope>NUCLEOTIDE SEQUENCE</scope>
    <source>
        <strain evidence="2">CBS 14136</strain>
    </source>
</reference>
<protein>
    <submittedName>
        <fullName evidence="2">Uncharacterized protein</fullName>
    </submittedName>
</protein>
<evidence type="ECO:0000313" key="2">
    <source>
        <dbReference type="EMBL" id="WFD42611.1"/>
    </source>
</evidence>
<feature type="compositionally biased region" description="Basic and acidic residues" evidence="1">
    <location>
        <begin position="67"/>
        <end position="80"/>
    </location>
</feature>
<gene>
    <name evidence="2" type="ORF">MPSI1_001257</name>
</gene>
<proteinExistence type="predicted"/>
<name>A0AAF0FAA5_9BASI</name>